<dbReference type="PANTHER" id="PTHR38440:SF1">
    <property type="entry name" value="UPF0398 PROTEIN SPR0331"/>
    <property type="match status" value="1"/>
</dbReference>
<dbReference type="InterPro" id="IPR010697">
    <property type="entry name" value="YspA"/>
</dbReference>
<evidence type="ECO:0000313" key="1">
    <source>
        <dbReference type="EMBL" id="MPL96603.1"/>
    </source>
</evidence>
<dbReference type="AlphaFoldDB" id="A0A644W280"/>
<evidence type="ECO:0008006" key="2">
    <source>
        <dbReference type="Google" id="ProtNLM"/>
    </source>
</evidence>
<proteinExistence type="predicted"/>
<organism evidence="1">
    <name type="scientific">bioreactor metagenome</name>
    <dbReference type="NCBI Taxonomy" id="1076179"/>
    <lineage>
        <taxon>unclassified sequences</taxon>
        <taxon>metagenomes</taxon>
        <taxon>ecological metagenomes</taxon>
    </lineage>
</organism>
<dbReference type="EMBL" id="VSSQ01000517">
    <property type="protein sequence ID" value="MPL96603.1"/>
    <property type="molecule type" value="Genomic_DNA"/>
</dbReference>
<reference evidence="1" key="1">
    <citation type="submission" date="2019-08" db="EMBL/GenBank/DDBJ databases">
        <authorList>
            <person name="Kucharzyk K."/>
            <person name="Murdoch R.W."/>
            <person name="Higgins S."/>
            <person name="Loffler F."/>
        </authorList>
    </citation>
    <scope>NUCLEOTIDE SEQUENCE</scope>
</reference>
<gene>
    <name evidence="1" type="ORF">SDC9_42785</name>
</gene>
<protein>
    <recommendedName>
        <fullName evidence="2">DUF1273 domain-containing protein</fullName>
    </recommendedName>
</protein>
<dbReference type="Pfam" id="PF06908">
    <property type="entry name" value="YpsA"/>
    <property type="match status" value="1"/>
</dbReference>
<comment type="caution">
    <text evidence="1">The sequence shown here is derived from an EMBL/GenBank/DDBJ whole genome shotgun (WGS) entry which is preliminary data.</text>
</comment>
<name>A0A644W280_9ZZZZ</name>
<dbReference type="SUPFAM" id="SSF102405">
    <property type="entry name" value="MCP/YpsA-like"/>
    <property type="match status" value="1"/>
</dbReference>
<dbReference type="Gene3D" id="3.40.50.450">
    <property type="match status" value="1"/>
</dbReference>
<sequence length="180" mass="20594">MDKKICCALLGHSPMRFRFGWDEEDSDCIRLKLVLLQQIQMLRRDGVTQFMTACDPGVGLWCGEIINCLRDCDDELQLYCILPYEEQATKWAPYLRERYFEMLEKCTYMSAVHTHKTPAAQFDAYKNIIKQSDVVLAVYDPASNRGDAVDRAITYAVTEQKPIILVHPDTFSVTVSKAGN</sequence>
<dbReference type="PANTHER" id="PTHR38440">
    <property type="entry name" value="UPF0398 PROTEIN YPSA"/>
    <property type="match status" value="1"/>
</dbReference>
<accession>A0A644W280</accession>